<organism evidence="1 2">
    <name type="scientific">Myodes glareolus</name>
    <name type="common">Bank vole</name>
    <name type="synonym">Clethrionomys glareolus</name>
    <dbReference type="NCBI Taxonomy" id="447135"/>
    <lineage>
        <taxon>Eukaryota</taxon>
        <taxon>Metazoa</taxon>
        <taxon>Chordata</taxon>
        <taxon>Craniata</taxon>
        <taxon>Vertebrata</taxon>
        <taxon>Euteleostomi</taxon>
        <taxon>Mammalia</taxon>
        <taxon>Eutheria</taxon>
        <taxon>Euarchontoglires</taxon>
        <taxon>Glires</taxon>
        <taxon>Rodentia</taxon>
        <taxon>Myomorpha</taxon>
        <taxon>Muroidea</taxon>
        <taxon>Cricetidae</taxon>
        <taxon>Arvicolinae</taxon>
        <taxon>Myodes</taxon>
    </lineage>
</organism>
<evidence type="ECO:0000313" key="2">
    <source>
        <dbReference type="Proteomes" id="UP001488838"/>
    </source>
</evidence>
<protein>
    <submittedName>
        <fullName evidence="1">Uncharacterized protein</fullName>
    </submittedName>
</protein>
<evidence type="ECO:0000313" key="1">
    <source>
        <dbReference type="EMBL" id="KAK7798179.1"/>
    </source>
</evidence>
<gene>
    <name evidence="1" type="ORF">U0070_009050</name>
</gene>
<dbReference type="AlphaFoldDB" id="A0AAW0H8S8"/>
<accession>A0AAW0H8S8</accession>
<dbReference type="Proteomes" id="UP001488838">
    <property type="component" value="Unassembled WGS sequence"/>
</dbReference>
<name>A0AAW0H8S8_MYOGA</name>
<sequence length="118" mass="13098">EDPLLTIDIGTHQGLFHLCWGQGEANQEQDVLEAPCIHLTRAVEDLKVAAEGCQEAQGDQGEMLLRPLLPALVQFEEAMLFRLLPAEQWTQDSLQPPRACLCPCLCPCLCQGYPRQGK</sequence>
<reference evidence="1 2" key="1">
    <citation type="journal article" date="2023" name="bioRxiv">
        <title>Conserved and derived expression patterns and positive selection on dental genes reveal complex evolutionary context of ever-growing rodent molars.</title>
        <authorList>
            <person name="Calamari Z.T."/>
            <person name="Song A."/>
            <person name="Cohen E."/>
            <person name="Akter M."/>
            <person name="Roy R.D."/>
            <person name="Hallikas O."/>
            <person name="Christensen M.M."/>
            <person name="Li P."/>
            <person name="Marangoni P."/>
            <person name="Jernvall J."/>
            <person name="Klein O.D."/>
        </authorList>
    </citation>
    <scope>NUCLEOTIDE SEQUENCE [LARGE SCALE GENOMIC DNA]</scope>
    <source>
        <strain evidence="1">V071</strain>
    </source>
</reference>
<dbReference type="EMBL" id="JBBHLL010000721">
    <property type="protein sequence ID" value="KAK7798179.1"/>
    <property type="molecule type" value="Genomic_DNA"/>
</dbReference>
<feature type="non-terminal residue" evidence="1">
    <location>
        <position position="1"/>
    </location>
</feature>
<comment type="caution">
    <text evidence="1">The sequence shown here is derived from an EMBL/GenBank/DDBJ whole genome shotgun (WGS) entry which is preliminary data.</text>
</comment>
<keyword evidence="2" id="KW-1185">Reference proteome</keyword>
<proteinExistence type="predicted"/>